<gene>
    <name evidence="1" type="ORF">ACK3FC_07885</name>
</gene>
<reference evidence="1 2" key="1">
    <citation type="submission" date="2024-12" db="EMBL/GenBank/DDBJ databases">
        <authorList>
            <person name="Alaofin S."/>
            <person name="Velasco D."/>
            <person name="Li D."/>
            <person name="Baldwin T."/>
            <person name="Liu Z."/>
            <person name="Schachterle J.K."/>
        </authorList>
    </citation>
    <scope>NUCLEOTIDE SEQUENCE [LARGE SCALE GENOMIC DNA]</scope>
    <source>
        <strain evidence="1 2">B1</strain>
    </source>
</reference>
<proteinExistence type="predicted"/>
<dbReference type="Proteomes" id="UP001635788">
    <property type="component" value="Unassembled WGS sequence"/>
</dbReference>
<protein>
    <submittedName>
        <fullName evidence="1">Uncharacterized protein</fullName>
    </submittedName>
</protein>
<dbReference type="EMBL" id="JBKAMQ010000002">
    <property type="protein sequence ID" value="MFN6507146.1"/>
    <property type="molecule type" value="Genomic_DNA"/>
</dbReference>
<sequence length="395" mass="40666">MDFELAGHSLGGGEASAAAAVTGVHTTTFNAAGLHPLTAQRFAQENGLPVYDTQKNVVAYQVAGEILNDGIQQNIHRLDAFRREELGGVLKETSTLLKDLPQGKALLASQLDAAVPRYAQPSVHAFLDRLEQGDTAQLLRELPLAAGQAQPLLAAKRREHPDDPSSGPVDRARHLSLREVSNFSGPMLDMVYATAQGARLGRGVGGAMAQAGQRAGQGMEAAGDMVNRTTQAAAQLGQHATHALGDAAAHEVERAGTFGAQGMQALGEVQAGAERLQGRIEGGAAVLGAAALWQASAVLPQGLREQVHAQAGRLAQAGVGAQQRGQTEAAHAVHAAAEQAQGIRQGARVAGGALGAVADRAGRVQHDAVAAARWRACCQGSGAARGQGLGYGDVQ</sequence>
<dbReference type="Pfam" id="PF26363">
    <property type="entry name" value="Phospholipase-like"/>
    <property type="match status" value="1"/>
</dbReference>
<name>A0ABW9KTQ0_XANCT</name>
<organism evidence="1 2">
    <name type="scientific">Xanthomonas translucens pv. translucens</name>
    <dbReference type="NCBI Taxonomy" id="134875"/>
    <lineage>
        <taxon>Bacteria</taxon>
        <taxon>Pseudomonadati</taxon>
        <taxon>Pseudomonadota</taxon>
        <taxon>Gammaproteobacteria</taxon>
        <taxon>Lysobacterales</taxon>
        <taxon>Lysobacteraceae</taxon>
        <taxon>Xanthomonas</taxon>
        <taxon>Xanthomonas translucens group</taxon>
    </lineage>
</organism>
<evidence type="ECO:0000313" key="1">
    <source>
        <dbReference type="EMBL" id="MFN6507146.1"/>
    </source>
</evidence>
<dbReference type="RefSeq" id="WP_409554856.1">
    <property type="nucleotide sequence ID" value="NZ_JBKAMQ010000002.1"/>
</dbReference>
<comment type="caution">
    <text evidence="1">The sequence shown here is derived from an EMBL/GenBank/DDBJ whole genome shotgun (WGS) entry which is preliminary data.</text>
</comment>
<accession>A0ABW9KTQ0</accession>
<evidence type="ECO:0000313" key="2">
    <source>
        <dbReference type="Proteomes" id="UP001635788"/>
    </source>
</evidence>
<keyword evidence="2" id="KW-1185">Reference proteome</keyword>